<gene>
    <name evidence="3" type="primary">Znhit3</name>
    <name evidence="3" type="ORF">VIDMAC_R07917</name>
</gene>
<evidence type="ECO:0000313" key="3">
    <source>
        <dbReference type="EMBL" id="NXQ06273.1"/>
    </source>
</evidence>
<sequence>EAAGQGPLPGPAAGAPEDIPSEEEEQDRVPPQRLQLLGESEELRELLRNPHLRQLLLALERARDKSSVLRQLMQEPLFVEFADCCLRIVEPPEEKENVLPE</sequence>
<feature type="domain" description="Zinc finger HIT" evidence="2">
    <location>
        <begin position="32"/>
        <end position="89"/>
    </location>
</feature>
<organism evidence="3 4">
    <name type="scientific">Vidua macroura</name>
    <name type="common">Pin-tailed whydah</name>
    <dbReference type="NCBI Taxonomy" id="187451"/>
    <lineage>
        <taxon>Eukaryota</taxon>
        <taxon>Metazoa</taxon>
        <taxon>Chordata</taxon>
        <taxon>Craniata</taxon>
        <taxon>Vertebrata</taxon>
        <taxon>Euteleostomi</taxon>
        <taxon>Archelosauria</taxon>
        <taxon>Archosauria</taxon>
        <taxon>Dinosauria</taxon>
        <taxon>Saurischia</taxon>
        <taxon>Theropoda</taxon>
        <taxon>Coelurosauria</taxon>
        <taxon>Aves</taxon>
        <taxon>Neognathae</taxon>
        <taxon>Neoaves</taxon>
        <taxon>Telluraves</taxon>
        <taxon>Australaves</taxon>
        <taxon>Passeriformes</taxon>
        <taxon>Passeroidea</taxon>
        <taxon>Estrildidae</taxon>
        <taxon>Viduinae</taxon>
        <taxon>Vidua</taxon>
    </lineage>
</organism>
<feature type="non-terminal residue" evidence="3">
    <location>
        <position position="1"/>
    </location>
</feature>
<dbReference type="AlphaFoldDB" id="A0A852EPD0"/>
<comment type="caution">
    <text evidence="3">The sequence shown here is derived from an EMBL/GenBank/DDBJ whole genome shotgun (WGS) entry which is preliminary data.</text>
</comment>
<dbReference type="Pfam" id="PF21373">
    <property type="entry name" value="ZNHIT3_C"/>
    <property type="match status" value="1"/>
</dbReference>
<dbReference type="Proteomes" id="UP000656497">
    <property type="component" value="Unassembled WGS sequence"/>
</dbReference>
<protein>
    <submittedName>
        <fullName evidence="3">ZNHI3 protein</fullName>
    </submittedName>
</protein>
<dbReference type="EMBL" id="WBNN01031723">
    <property type="protein sequence ID" value="NXQ06273.1"/>
    <property type="molecule type" value="Genomic_DNA"/>
</dbReference>
<name>A0A852EPD0_VIDMA</name>
<evidence type="ECO:0000313" key="4">
    <source>
        <dbReference type="Proteomes" id="UP000656497"/>
    </source>
</evidence>
<accession>A0A852EPD0</accession>
<feature type="non-terminal residue" evidence="3">
    <location>
        <position position="101"/>
    </location>
</feature>
<evidence type="ECO:0000256" key="1">
    <source>
        <dbReference type="SAM" id="MobiDB-lite"/>
    </source>
</evidence>
<feature type="compositionally biased region" description="Low complexity" evidence="1">
    <location>
        <begin position="1"/>
        <end position="16"/>
    </location>
</feature>
<keyword evidence="4" id="KW-1185">Reference proteome</keyword>
<feature type="region of interest" description="Disordered" evidence="1">
    <location>
        <begin position="1"/>
        <end position="32"/>
    </location>
</feature>
<dbReference type="InterPro" id="IPR048371">
    <property type="entry name" value="ZNHIT3_C"/>
</dbReference>
<evidence type="ECO:0000259" key="2">
    <source>
        <dbReference type="Pfam" id="PF21373"/>
    </source>
</evidence>
<reference evidence="3" key="1">
    <citation type="submission" date="2019-09" db="EMBL/GenBank/DDBJ databases">
        <title>Bird 10,000 Genomes (B10K) Project - Family phase.</title>
        <authorList>
            <person name="Zhang G."/>
        </authorList>
    </citation>
    <scope>NUCLEOTIDE SEQUENCE</scope>
    <source>
        <strain evidence="3">B10K-DU-002-50</strain>
        <tissue evidence="3">Muscle</tissue>
    </source>
</reference>
<proteinExistence type="predicted"/>